<organism evidence="2 3">
    <name type="scientific">Lachancea mirantina</name>
    <dbReference type="NCBI Taxonomy" id="1230905"/>
    <lineage>
        <taxon>Eukaryota</taxon>
        <taxon>Fungi</taxon>
        <taxon>Dikarya</taxon>
        <taxon>Ascomycota</taxon>
        <taxon>Saccharomycotina</taxon>
        <taxon>Saccharomycetes</taxon>
        <taxon>Saccharomycetales</taxon>
        <taxon>Saccharomycetaceae</taxon>
        <taxon>Lachancea</taxon>
    </lineage>
</organism>
<dbReference type="GO" id="GO:0005737">
    <property type="term" value="C:cytoplasm"/>
    <property type="evidence" value="ECO:0007669"/>
    <property type="project" value="TreeGrafter"/>
</dbReference>
<evidence type="ECO:0000313" key="3">
    <source>
        <dbReference type="Proteomes" id="UP000191024"/>
    </source>
</evidence>
<feature type="signal peptide" evidence="1">
    <location>
        <begin position="1"/>
        <end position="22"/>
    </location>
</feature>
<sequence length="73" mass="8007">MTLIGKALHFSVDLVLISTCLAGIKRNTGITVKTQTIGDDNVRGYIGKYLNIGESCYDYTVATLASSQYFVRK</sequence>
<dbReference type="Proteomes" id="UP000191024">
    <property type="component" value="Chromosome B"/>
</dbReference>
<dbReference type="Pfam" id="PF08520">
    <property type="entry name" value="Mitofissin"/>
    <property type="match status" value="1"/>
</dbReference>
<dbReference type="PANTHER" id="PTHR28075:SF1">
    <property type="entry name" value="DUF1748-DOMAIN-CONTAINING PROTEIN"/>
    <property type="match status" value="1"/>
</dbReference>
<dbReference type="AlphaFoldDB" id="A0A1G4ISR5"/>
<dbReference type="EMBL" id="LT598464">
    <property type="protein sequence ID" value="SCU79976.1"/>
    <property type="molecule type" value="Genomic_DNA"/>
</dbReference>
<protein>
    <submittedName>
        <fullName evidence="2">LAMI_0B00364g1_1</fullName>
    </submittedName>
</protein>
<proteinExistence type="predicted"/>
<evidence type="ECO:0000313" key="2">
    <source>
        <dbReference type="EMBL" id="SCU79976.1"/>
    </source>
</evidence>
<name>A0A1G4ISR5_9SACH</name>
<feature type="chain" id="PRO_5009235726" evidence="1">
    <location>
        <begin position="23"/>
        <end position="73"/>
    </location>
</feature>
<keyword evidence="1" id="KW-0732">Signal</keyword>
<dbReference type="InterPro" id="IPR013726">
    <property type="entry name" value="Mitofissin"/>
</dbReference>
<dbReference type="OrthoDB" id="16824at2759"/>
<evidence type="ECO:0000256" key="1">
    <source>
        <dbReference type="SAM" id="SignalP"/>
    </source>
</evidence>
<dbReference type="PANTHER" id="PTHR28075">
    <property type="entry name" value="CHROMOSOME 16, WHOLE GENOME SHOTGUN SEQUENCE"/>
    <property type="match status" value="1"/>
</dbReference>
<accession>A0A1G4ISR5</accession>
<keyword evidence="3" id="KW-1185">Reference proteome</keyword>
<gene>
    <name evidence="2" type="ORF">LAMI_0B00364G</name>
</gene>
<reference evidence="2 3" key="1">
    <citation type="submission" date="2016-03" db="EMBL/GenBank/DDBJ databases">
        <authorList>
            <person name="Devillers H."/>
        </authorList>
    </citation>
    <scope>NUCLEOTIDE SEQUENCE [LARGE SCALE GENOMIC DNA]</scope>
    <source>
        <strain evidence="2">CBS 11717</strain>
    </source>
</reference>